<evidence type="ECO:0000256" key="3">
    <source>
        <dbReference type="ARBA" id="ARBA00022737"/>
    </source>
</evidence>
<dbReference type="InterPro" id="IPR001478">
    <property type="entry name" value="PDZ"/>
</dbReference>
<comment type="caution">
    <text evidence="6">The sequence shown here is derived from an EMBL/GenBank/DDBJ whole genome shotgun (WGS) entry which is preliminary data.</text>
</comment>
<dbReference type="SUPFAM" id="SSF50156">
    <property type="entry name" value="PDZ domain-like"/>
    <property type="match status" value="1"/>
</dbReference>
<evidence type="ECO:0000256" key="2">
    <source>
        <dbReference type="ARBA" id="ARBA00022475"/>
    </source>
</evidence>
<dbReference type="AlphaFoldDB" id="W6UL67"/>
<keyword evidence="3" id="KW-0677">Repeat</keyword>
<dbReference type="InterPro" id="IPR041489">
    <property type="entry name" value="PDZ_6"/>
</dbReference>
<dbReference type="GO" id="GO:0043495">
    <property type="term" value="F:protein-membrane adaptor activity"/>
    <property type="evidence" value="ECO:0007669"/>
    <property type="project" value="TreeGrafter"/>
</dbReference>
<keyword evidence="2" id="KW-0472">Membrane</keyword>
<dbReference type="Gene3D" id="2.30.42.10">
    <property type="match status" value="1"/>
</dbReference>
<evidence type="ECO:0000259" key="5">
    <source>
        <dbReference type="PROSITE" id="PS50106"/>
    </source>
</evidence>
<dbReference type="GO" id="GO:0016324">
    <property type="term" value="C:apical plasma membrane"/>
    <property type="evidence" value="ECO:0007669"/>
    <property type="project" value="TreeGrafter"/>
</dbReference>
<evidence type="ECO:0000313" key="7">
    <source>
        <dbReference type="Proteomes" id="UP000019149"/>
    </source>
</evidence>
<proteinExistence type="predicted"/>
<dbReference type="PROSITE" id="PS50106">
    <property type="entry name" value="PDZ"/>
    <property type="match status" value="1"/>
</dbReference>
<dbReference type="STRING" id="6210.W6UL67"/>
<name>W6UL67_ECHGR</name>
<dbReference type="InterPro" id="IPR036034">
    <property type="entry name" value="PDZ_sf"/>
</dbReference>
<dbReference type="InterPro" id="IPR051067">
    <property type="entry name" value="NHER"/>
</dbReference>
<dbReference type="CTD" id="36338879"/>
<feature type="compositionally biased region" description="Polar residues" evidence="4">
    <location>
        <begin position="107"/>
        <end position="125"/>
    </location>
</feature>
<feature type="domain" description="PDZ" evidence="5">
    <location>
        <begin position="8"/>
        <end position="63"/>
    </location>
</feature>
<comment type="subcellular location">
    <subcellularLocation>
        <location evidence="1">Cell membrane</location>
    </subcellularLocation>
</comment>
<dbReference type="PANTHER" id="PTHR14191:SF3">
    <property type="entry name" value="NA(+)_H(+) EXCHANGE REGULATORY COFACTOR-LIKE PROTEIN NRFL-1"/>
    <property type="match status" value="1"/>
</dbReference>
<feature type="region of interest" description="Disordered" evidence="4">
    <location>
        <begin position="72"/>
        <end position="131"/>
    </location>
</feature>
<accession>W6UL67</accession>
<sequence length="145" mass="15590">MAVPRYCCMRLEDKTEGYGFSLIATKNQTGQYIDEVKEGSLADRAGLKSGDFVVEVNGENIHGSHVNCTKVEAAESSEPTPVVASQPIDDEESKKANEPAQSPLAPAQTSEGSELPNSSRTTSSRKACMQSGKSFGARAKFFNRL</sequence>
<keyword evidence="2" id="KW-1003">Cell membrane</keyword>
<evidence type="ECO:0000256" key="1">
    <source>
        <dbReference type="ARBA" id="ARBA00004236"/>
    </source>
</evidence>
<evidence type="ECO:0000313" key="6">
    <source>
        <dbReference type="EMBL" id="EUB61891.1"/>
    </source>
</evidence>
<evidence type="ECO:0000256" key="4">
    <source>
        <dbReference type="SAM" id="MobiDB-lite"/>
    </source>
</evidence>
<dbReference type="Pfam" id="PF17820">
    <property type="entry name" value="PDZ_6"/>
    <property type="match status" value="1"/>
</dbReference>
<gene>
    <name evidence="6" type="ORF">EGR_03164</name>
</gene>
<dbReference type="SMART" id="SM00228">
    <property type="entry name" value="PDZ"/>
    <property type="match status" value="1"/>
</dbReference>
<dbReference type="PANTHER" id="PTHR14191">
    <property type="entry name" value="PDZ DOMAIN CONTAINING PROTEIN"/>
    <property type="match status" value="1"/>
</dbReference>
<dbReference type="KEGG" id="egl:EGR_03164"/>
<keyword evidence="7" id="KW-1185">Reference proteome</keyword>
<dbReference type="EMBL" id="APAU02000016">
    <property type="protein sequence ID" value="EUB61891.1"/>
    <property type="molecule type" value="Genomic_DNA"/>
</dbReference>
<dbReference type="OrthoDB" id="10007415at2759"/>
<reference evidence="6 7" key="1">
    <citation type="journal article" date="2013" name="Nat. Genet.">
        <title>The genome of the hydatid tapeworm Echinococcus granulosus.</title>
        <authorList>
            <person name="Zheng H."/>
            <person name="Zhang W."/>
            <person name="Zhang L."/>
            <person name="Zhang Z."/>
            <person name="Li J."/>
            <person name="Lu G."/>
            <person name="Zhu Y."/>
            <person name="Wang Y."/>
            <person name="Huang Y."/>
            <person name="Liu J."/>
            <person name="Kang H."/>
            <person name="Chen J."/>
            <person name="Wang L."/>
            <person name="Chen A."/>
            <person name="Yu S."/>
            <person name="Gao Z."/>
            <person name="Jin L."/>
            <person name="Gu W."/>
            <person name="Wang Z."/>
            <person name="Zhao L."/>
            <person name="Shi B."/>
            <person name="Wen H."/>
            <person name="Lin R."/>
            <person name="Jones M.K."/>
            <person name="Brejova B."/>
            <person name="Vinar T."/>
            <person name="Zhao G."/>
            <person name="McManus D.P."/>
            <person name="Chen Z."/>
            <person name="Zhou Y."/>
            <person name="Wang S."/>
        </authorList>
    </citation>
    <scope>NUCLEOTIDE SEQUENCE [LARGE SCALE GENOMIC DNA]</scope>
</reference>
<protein>
    <submittedName>
        <fullName evidence="6">Na(+)/H(+) exchange regulatory cofactor NHE-RF1</fullName>
    </submittedName>
</protein>
<dbReference type="Proteomes" id="UP000019149">
    <property type="component" value="Unassembled WGS sequence"/>
</dbReference>
<dbReference type="GO" id="GO:0072659">
    <property type="term" value="P:protein localization to plasma membrane"/>
    <property type="evidence" value="ECO:0007669"/>
    <property type="project" value="TreeGrafter"/>
</dbReference>
<organism evidence="6 7">
    <name type="scientific">Echinococcus granulosus</name>
    <name type="common">Hydatid tapeworm</name>
    <dbReference type="NCBI Taxonomy" id="6210"/>
    <lineage>
        <taxon>Eukaryota</taxon>
        <taxon>Metazoa</taxon>
        <taxon>Spiralia</taxon>
        <taxon>Lophotrochozoa</taxon>
        <taxon>Platyhelminthes</taxon>
        <taxon>Cestoda</taxon>
        <taxon>Eucestoda</taxon>
        <taxon>Cyclophyllidea</taxon>
        <taxon>Taeniidae</taxon>
        <taxon>Echinococcus</taxon>
        <taxon>Echinococcus granulosus group</taxon>
    </lineage>
</organism>
<dbReference type="GeneID" id="36338879"/>
<dbReference type="RefSeq" id="XP_024353087.1">
    <property type="nucleotide sequence ID" value="XM_024492413.1"/>
</dbReference>